<evidence type="ECO:0000256" key="1">
    <source>
        <dbReference type="ARBA" id="ARBA00023015"/>
    </source>
</evidence>
<dbReference type="GO" id="GO:0016987">
    <property type="term" value="F:sigma factor activity"/>
    <property type="evidence" value="ECO:0007669"/>
    <property type="project" value="UniProtKB-KW"/>
</dbReference>
<evidence type="ECO:0000256" key="2">
    <source>
        <dbReference type="ARBA" id="ARBA00023082"/>
    </source>
</evidence>
<dbReference type="GO" id="GO:0006352">
    <property type="term" value="P:DNA-templated transcription initiation"/>
    <property type="evidence" value="ECO:0007669"/>
    <property type="project" value="InterPro"/>
</dbReference>
<evidence type="ECO:0008006" key="10">
    <source>
        <dbReference type="Google" id="ProtNLM"/>
    </source>
</evidence>
<reference evidence="8" key="1">
    <citation type="submission" date="2023-02" db="EMBL/GenBank/DDBJ databases">
        <title>Nocardiopsis ansamitocini NBRC 112285.</title>
        <authorList>
            <person name="Ichikawa N."/>
            <person name="Sato H."/>
            <person name="Tonouchi N."/>
        </authorList>
    </citation>
    <scope>NUCLEOTIDE SEQUENCE</scope>
    <source>
        <strain evidence="8">NBRC 112285</strain>
    </source>
</reference>
<accession>A0A9W6P7U4</accession>
<proteinExistence type="predicted"/>
<dbReference type="InterPro" id="IPR007630">
    <property type="entry name" value="RNA_pol_sigma70_r4"/>
</dbReference>
<dbReference type="InterPro" id="IPR013324">
    <property type="entry name" value="RNA_pol_sigma_r3/r4-like"/>
</dbReference>
<dbReference type="PANTHER" id="PTHR30385:SF4">
    <property type="entry name" value="RNA POLYMERASE SIGMA-E FACTOR"/>
    <property type="match status" value="1"/>
</dbReference>
<dbReference type="InterPro" id="IPR013325">
    <property type="entry name" value="RNA_pol_sigma_r2"/>
</dbReference>
<feature type="domain" description="RNA polymerase sigma-70 region 3" evidence="5">
    <location>
        <begin position="137"/>
        <end position="207"/>
    </location>
</feature>
<keyword evidence="2" id="KW-0731">Sigma factor</keyword>
<evidence type="ECO:0000259" key="7">
    <source>
        <dbReference type="Pfam" id="PF04545"/>
    </source>
</evidence>
<dbReference type="CDD" id="cd06171">
    <property type="entry name" value="Sigma70_r4"/>
    <property type="match status" value="1"/>
</dbReference>
<dbReference type="SUPFAM" id="SSF88946">
    <property type="entry name" value="Sigma2 domain of RNA polymerase sigma factors"/>
    <property type="match status" value="1"/>
</dbReference>
<comment type="caution">
    <text evidence="8">The sequence shown here is derived from an EMBL/GenBank/DDBJ whole genome shotgun (WGS) entry which is preliminary data.</text>
</comment>
<dbReference type="Pfam" id="PF04539">
    <property type="entry name" value="Sigma70_r3"/>
    <property type="match status" value="1"/>
</dbReference>
<evidence type="ECO:0000256" key="4">
    <source>
        <dbReference type="ARBA" id="ARBA00023163"/>
    </source>
</evidence>
<dbReference type="InterPro" id="IPR014322">
    <property type="entry name" value="RNA_pol_sigma-B/F/G"/>
</dbReference>
<keyword evidence="1" id="KW-0805">Transcription regulation</keyword>
<protein>
    <recommendedName>
        <fullName evidence="10">RNA polymerase sigma-B factor</fullName>
    </recommendedName>
</protein>
<gene>
    <name evidence="8" type="ORF">Nans01_29720</name>
</gene>
<dbReference type="InterPro" id="IPR000943">
    <property type="entry name" value="RNA_pol_sigma70"/>
</dbReference>
<dbReference type="NCBIfam" id="TIGR02937">
    <property type="entry name" value="sigma70-ECF"/>
    <property type="match status" value="1"/>
</dbReference>
<evidence type="ECO:0000256" key="3">
    <source>
        <dbReference type="ARBA" id="ARBA00023125"/>
    </source>
</evidence>
<dbReference type="Pfam" id="PF04545">
    <property type="entry name" value="Sigma70_r4"/>
    <property type="match status" value="1"/>
</dbReference>
<dbReference type="NCBIfam" id="TIGR02980">
    <property type="entry name" value="SigBFG"/>
    <property type="match status" value="1"/>
</dbReference>
<dbReference type="GO" id="GO:0003677">
    <property type="term" value="F:DNA binding"/>
    <property type="evidence" value="ECO:0007669"/>
    <property type="project" value="UniProtKB-KW"/>
</dbReference>
<organism evidence="8 9">
    <name type="scientific">Nocardiopsis ansamitocini</name>
    <dbReference type="NCBI Taxonomy" id="1670832"/>
    <lineage>
        <taxon>Bacteria</taxon>
        <taxon>Bacillati</taxon>
        <taxon>Actinomycetota</taxon>
        <taxon>Actinomycetes</taxon>
        <taxon>Streptosporangiales</taxon>
        <taxon>Nocardiopsidaceae</taxon>
        <taxon>Nocardiopsis</taxon>
    </lineage>
</organism>
<dbReference type="Gene3D" id="1.20.120.1810">
    <property type="match status" value="1"/>
</dbReference>
<dbReference type="SUPFAM" id="SSF88659">
    <property type="entry name" value="Sigma3 and sigma4 domains of RNA polymerase sigma factors"/>
    <property type="match status" value="2"/>
</dbReference>
<evidence type="ECO:0000313" key="8">
    <source>
        <dbReference type="EMBL" id="GLU48621.1"/>
    </source>
</evidence>
<dbReference type="Pfam" id="PF04542">
    <property type="entry name" value="Sigma70_r2"/>
    <property type="match status" value="1"/>
</dbReference>
<name>A0A9W6P7U4_9ACTN</name>
<dbReference type="InterPro" id="IPR007624">
    <property type="entry name" value="RNA_pol_sigma70_r3"/>
</dbReference>
<dbReference type="PANTHER" id="PTHR30385">
    <property type="entry name" value="SIGMA FACTOR F FLAGELLAR"/>
    <property type="match status" value="1"/>
</dbReference>
<evidence type="ECO:0000313" key="9">
    <source>
        <dbReference type="Proteomes" id="UP001165092"/>
    </source>
</evidence>
<dbReference type="EMBL" id="BSQG01000004">
    <property type="protein sequence ID" value="GLU48621.1"/>
    <property type="molecule type" value="Genomic_DNA"/>
</dbReference>
<feature type="domain" description="RNA polymerase sigma-70 region 4" evidence="7">
    <location>
        <begin position="225"/>
        <end position="273"/>
    </location>
</feature>
<evidence type="ECO:0000259" key="6">
    <source>
        <dbReference type="Pfam" id="PF04542"/>
    </source>
</evidence>
<dbReference type="InterPro" id="IPR014284">
    <property type="entry name" value="RNA_pol_sigma-70_dom"/>
</dbReference>
<evidence type="ECO:0000259" key="5">
    <source>
        <dbReference type="Pfam" id="PF04539"/>
    </source>
</evidence>
<dbReference type="InterPro" id="IPR007627">
    <property type="entry name" value="RNA_pol_sigma70_r2"/>
</dbReference>
<dbReference type="PRINTS" id="PR00046">
    <property type="entry name" value="SIGMA70FCT"/>
</dbReference>
<keyword evidence="4" id="KW-0804">Transcription</keyword>
<dbReference type="Proteomes" id="UP001165092">
    <property type="component" value="Unassembled WGS sequence"/>
</dbReference>
<keyword evidence="3" id="KW-0238">DNA-binding</keyword>
<dbReference type="RefSeq" id="WP_285760086.1">
    <property type="nucleotide sequence ID" value="NZ_BSQG01000004.1"/>
</dbReference>
<sequence>MAGTQTESSNAARARMPWAVAPYPRQAADDDAPSTEELLTELAEAGCAAEAEPIRAEVVRRHEHIARREARRYRNRGEPLEDLYQVAVLGLMRAIEGYDPRFGKPFISYLMPTMCGELKRHFRDHTWAVRVPRKYQELRTELNRMTLEFAQANGRSPTLVETAHELGLAVETTVELLDAAAQYRALSLDAPHGGSDDDTDSLGDTIAYTDRALEGVVDRIALKEALAQLPSRERRILLLRFFGDKTQAQIGASMGLSQMHVSRLLSQTLERLRDHMRERS</sequence>
<feature type="domain" description="RNA polymerase sigma-70 region 2" evidence="6">
    <location>
        <begin position="59"/>
        <end position="127"/>
    </location>
</feature>
<dbReference type="AlphaFoldDB" id="A0A9W6P7U4"/>
<keyword evidence="9" id="KW-1185">Reference proteome</keyword>
<dbReference type="Gene3D" id="1.20.140.160">
    <property type="match status" value="1"/>
</dbReference>